<dbReference type="InterPro" id="IPR002937">
    <property type="entry name" value="Amino_oxidase"/>
</dbReference>
<dbReference type="AlphaFoldDB" id="A0A6M6JJT9"/>
<gene>
    <name evidence="2" type="ORF">HOP40_18025</name>
</gene>
<dbReference type="InterPro" id="IPR036188">
    <property type="entry name" value="FAD/NAD-bd_sf"/>
</dbReference>
<dbReference type="Pfam" id="PF01593">
    <property type="entry name" value="Amino_oxidase"/>
    <property type="match status" value="1"/>
</dbReference>
<dbReference type="Gene3D" id="3.50.50.60">
    <property type="entry name" value="FAD/NAD(P)-binding domain"/>
    <property type="match status" value="1"/>
</dbReference>
<evidence type="ECO:0000313" key="2">
    <source>
        <dbReference type="EMBL" id="QJY47475.1"/>
    </source>
</evidence>
<proteinExistence type="predicted"/>
<dbReference type="GO" id="GO:0016491">
    <property type="term" value="F:oxidoreductase activity"/>
    <property type="evidence" value="ECO:0007669"/>
    <property type="project" value="InterPro"/>
</dbReference>
<dbReference type="PRINTS" id="PR00411">
    <property type="entry name" value="PNDRDTASEI"/>
</dbReference>
<protein>
    <submittedName>
        <fullName evidence="2">NAD(P)/FAD-dependent oxidoreductase</fullName>
    </submittedName>
</protein>
<evidence type="ECO:0000313" key="3">
    <source>
        <dbReference type="Proteomes" id="UP000505377"/>
    </source>
</evidence>
<name>A0A6M6JJT9_9PSEU</name>
<evidence type="ECO:0000259" key="1">
    <source>
        <dbReference type="Pfam" id="PF01593"/>
    </source>
</evidence>
<dbReference type="PANTHER" id="PTHR43734:SF1">
    <property type="entry name" value="PHYTOENE DESATURASE"/>
    <property type="match status" value="1"/>
</dbReference>
<sequence length="438" mass="46427">MTDGTTFDALVVGAGAGGLFAAARLAHAGYRTLVVERLPKVGGRASTTDIDGFRVNDGAIVIEVGGITEETFAEVGAEFDVRTPAVPVLYRVGGKDLDVTRGGWGLLLSTLTRQGAKLVSGIGAARKDDDALPGEELSTAEWVGRYSKNAAVQGVFRNMCASVFAVGSEELPARVFLTYFTRKSAFKRFGFCPDGTIGVWESLAATITARGGEVWLSSTVEALHVDGGRVTGATVLRGGERVEVTCGVAVSDTGPAATVGLVGAEHLPEDYREQVRRKDRPCSMLALNFASRDRLVDVPGMLLFSTTRRLCYVANFTDTCPEMAPPGWNLYVGASVPKPAVGDFDEAAEIALLRADLREHVPGFDDARELSVAVMRDGWPPQRAVAGHDLPHTTPIANLWNVGDGVKEYANGGTTACAETAKLVVEQITTHHPLPAAV</sequence>
<feature type="domain" description="Amine oxidase" evidence="1">
    <location>
        <begin position="17"/>
        <end position="385"/>
    </location>
</feature>
<dbReference type="Gene3D" id="3.90.660.50">
    <property type="match status" value="1"/>
</dbReference>
<dbReference type="KEGG" id="pbro:HOP40_18025"/>
<dbReference type="RefSeq" id="WP_172160114.1">
    <property type="nucleotide sequence ID" value="NZ_CP053564.1"/>
</dbReference>
<dbReference type="Proteomes" id="UP000505377">
    <property type="component" value="Chromosome"/>
</dbReference>
<dbReference type="PANTHER" id="PTHR43734">
    <property type="entry name" value="PHYTOENE DESATURASE"/>
    <property type="match status" value="1"/>
</dbReference>
<dbReference type="EMBL" id="CP053564">
    <property type="protein sequence ID" value="QJY47475.1"/>
    <property type="molecule type" value="Genomic_DNA"/>
</dbReference>
<dbReference type="SUPFAM" id="SSF51905">
    <property type="entry name" value="FAD/NAD(P)-binding domain"/>
    <property type="match status" value="1"/>
</dbReference>
<organism evidence="2 3">
    <name type="scientific">Pseudonocardia broussonetiae</name>
    <dbReference type="NCBI Taxonomy" id="2736640"/>
    <lineage>
        <taxon>Bacteria</taxon>
        <taxon>Bacillati</taxon>
        <taxon>Actinomycetota</taxon>
        <taxon>Actinomycetes</taxon>
        <taxon>Pseudonocardiales</taxon>
        <taxon>Pseudonocardiaceae</taxon>
        <taxon>Pseudonocardia</taxon>
    </lineage>
</organism>
<keyword evidence="3" id="KW-1185">Reference proteome</keyword>
<reference evidence="2 3" key="1">
    <citation type="submission" date="2020-05" db="EMBL/GenBank/DDBJ databases">
        <authorList>
            <person name="Mo P."/>
        </authorList>
    </citation>
    <scope>NUCLEOTIDE SEQUENCE [LARGE SCALE GENOMIC DNA]</scope>
    <source>
        <strain evidence="2 3">Gen01</strain>
    </source>
</reference>
<accession>A0A6M6JJT9</accession>